<accession>A0ABU5VZV7</accession>
<sequence>MSELKAHLFVCTSCTYNRPDGSESSPDEAYKMRKNLKTRARELFSKNEVRVSASTCLGECERGIAAVMYPKGEWSLGLRPSDEDKLFTQLTEEAARVK</sequence>
<dbReference type="InterPro" id="IPR012863">
    <property type="entry name" value="DUF1636"/>
</dbReference>
<dbReference type="RefSeq" id="WP_323578982.1">
    <property type="nucleotide sequence ID" value="NZ_JAYGJQ010000003.1"/>
</dbReference>
<evidence type="ECO:0000313" key="1">
    <source>
        <dbReference type="EMBL" id="MEA9358531.1"/>
    </source>
</evidence>
<comment type="caution">
    <text evidence="1">The sequence shown here is derived from an EMBL/GenBank/DDBJ whole genome shotgun (WGS) entry which is preliminary data.</text>
</comment>
<dbReference type="CDD" id="cd02980">
    <property type="entry name" value="TRX_Fd_family"/>
    <property type="match status" value="1"/>
</dbReference>
<dbReference type="Pfam" id="PF07845">
    <property type="entry name" value="DUF1636"/>
    <property type="match status" value="1"/>
</dbReference>
<reference evidence="1 2" key="1">
    <citation type="submission" date="2023-11" db="EMBL/GenBank/DDBJ databases">
        <title>A Novel Polar Bacteriovorax (B. antarcticus) Isolated from the Biocrust in Antarctica.</title>
        <authorList>
            <person name="Mun W."/>
            <person name="Choi S.Y."/>
            <person name="Mitchell R.J."/>
        </authorList>
    </citation>
    <scope>NUCLEOTIDE SEQUENCE [LARGE SCALE GENOMIC DNA]</scope>
    <source>
        <strain evidence="1 2">PP10</strain>
    </source>
</reference>
<name>A0ABU5VZV7_9BACT</name>
<dbReference type="Gene3D" id="3.40.30.10">
    <property type="entry name" value="Glutaredoxin"/>
    <property type="match status" value="1"/>
</dbReference>
<gene>
    <name evidence="1" type="ORF">SHI21_20005</name>
</gene>
<dbReference type="SUPFAM" id="SSF52833">
    <property type="entry name" value="Thioredoxin-like"/>
    <property type="match status" value="1"/>
</dbReference>
<keyword evidence="2" id="KW-1185">Reference proteome</keyword>
<protein>
    <submittedName>
        <fullName evidence="1">(2Fe-2S) ferredoxin domain-containing protein</fullName>
    </submittedName>
</protein>
<dbReference type="Proteomes" id="UP001302274">
    <property type="component" value="Unassembled WGS sequence"/>
</dbReference>
<dbReference type="InterPro" id="IPR036249">
    <property type="entry name" value="Thioredoxin-like_sf"/>
</dbReference>
<evidence type="ECO:0000313" key="2">
    <source>
        <dbReference type="Proteomes" id="UP001302274"/>
    </source>
</evidence>
<dbReference type="EMBL" id="JAYGJQ010000003">
    <property type="protein sequence ID" value="MEA9358531.1"/>
    <property type="molecule type" value="Genomic_DNA"/>
</dbReference>
<organism evidence="1 2">
    <name type="scientific">Bacteriovorax antarcticus</name>
    <dbReference type="NCBI Taxonomy" id="3088717"/>
    <lineage>
        <taxon>Bacteria</taxon>
        <taxon>Pseudomonadati</taxon>
        <taxon>Bdellovibrionota</taxon>
        <taxon>Bacteriovoracia</taxon>
        <taxon>Bacteriovoracales</taxon>
        <taxon>Bacteriovoracaceae</taxon>
        <taxon>Bacteriovorax</taxon>
    </lineage>
</organism>
<proteinExistence type="predicted"/>